<reference evidence="3" key="1">
    <citation type="submission" date="2023-06" db="EMBL/GenBank/DDBJ databases">
        <title>Conoideocrella luteorostrata (Hypocreales: Clavicipitaceae), a potential biocontrol fungus for elongate hemlock scale in United States Christmas tree production areas.</title>
        <authorList>
            <person name="Barrett H."/>
            <person name="Lovett B."/>
            <person name="Macias A.M."/>
            <person name="Stajich J.E."/>
            <person name="Kasson M.T."/>
        </authorList>
    </citation>
    <scope>NUCLEOTIDE SEQUENCE</scope>
    <source>
        <strain evidence="3">ARSEF 14590</strain>
    </source>
</reference>
<name>A0AAJ0FWD4_9HYPO</name>
<dbReference type="PROSITE" id="PS51143">
    <property type="entry name" value="MT_A70"/>
    <property type="match status" value="1"/>
</dbReference>
<dbReference type="EMBL" id="JASWJB010000175">
    <property type="protein sequence ID" value="KAK2594254.1"/>
    <property type="molecule type" value="Genomic_DNA"/>
</dbReference>
<evidence type="ECO:0000313" key="4">
    <source>
        <dbReference type="Proteomes" id="UP001251528"/>
    </source>
</evidence>
<evidence type="ECO:0000313" key="3">
    <source>
        <dbReference type="EMBL" id="KAK2594254.1"/>
    </source>
</evidence>
<protein>
    <recommendedName>
        <fullName evidence="5">MT-A70-domain-containing protein</fullName>
    </recommendedName>
</protein>
<dbReference type="GO" id="GO:0003676">
    <property type="term" value="F:nucleic acid binding"/>
    <property type="evidence" value="ECO:0007669"/>
    <property type="project" value="InterPro"/>
</dbReference>
<dbReference type="InterPro" id="IPR007757">
    <property type="entry name" value="MT-A70-like"/>
</dbReference>
<evidence type="ECO:0000256" key="2">
    <source>
        <dbReference type="SAM" id="MobiDB-lite"/>
    </source>
</evidence>
<dbReference type="GO" id="GO:0005634">
    <property type="term" value="C:nucleus"/>
    <property type="evidence" value="ECO:0007669"/>
    <property type="project" value="TreeGrafter"/>
</dbReference>
<dbReference type="AlphaFoldDB" id="A0AAJ0FWD4"/>
<dbReference type="InterPro" id="IPR002052">
    <property type="entry name" value="DNA_methylase_N6_adenine_CS"/>
</dbReference>
<comment type="caution">
    <text evidence="3">The sequence shown here is derived from an EMBL/GenBank/DDBJ whole genome shotgun (WGS) entry which is preliminary data.</text>
</comment>
<dbReference type="PANTHER" id="PTHR12829">
    <property type="entry name" value="N6-ADENOSINE-METHYLTRANSFERASE"/>
    <property type="match status" value="1"/>
</dbReference>
<keyword evidence="4" id="KW-1185">Reference proteome</keyword>
<proteinExistence type="inferred from homology"/>
<evidence type="ECO:0008006" key="5">
    <source>
        <dbReference type="Google" id="ProtNLM"/>
    </source>
</evidence>
<dbReference type="Proteomes" id="UP001251528">
    <property type="component" value="Unassembled WGS sequence"/>
</dbReference>
<dbReference type="GO" id="GO:0008168">
    <property type="term" value="F:methyltransferase activity"/>
    <property type="evidence" value="ECO:0007669"/>
    <property type="project" value="InterPro"/>
</dbReference>
<feature type="region of interest" description="Disordered" evidence="2">
    <location>
        <begin position="43"/>
        <end position="75"/>
    </location>
</feature>
<evidence type="ECO:0000256" key="1">
    <source>
        <dbReference type="PROSITE-ProRule" id="PRU00489"/>
    </source>
</evidence>
<sequence length="338" mass="37551">MSESCDVKIPSFVIYQSADKTVILLDIPRSLEYSQVLPGHLPQRRIYSDTPPSEPFPTPDPKRSPRHGAAAHNWQAQSPAAQISDLMTAASVESALQSLHDNYSGPFHLPRLSSPATPSNSETAAYLPVPETTNLHGSIDGQRQTFSDTAPAFKLIVLDPPWPNRSAKRRTDKYATVTNLAEMRDLLTSIPVSAHLDSSGLVAIWITNKATIPDFLTSPTGVFASWGVELAAEWTWFKITALGEPIFDVNSTWRKPWEKILIAKRVGTSTPTNLKSKVIIAAPDAHSRKPNLRGLFEDVFGESNYLGLEIFARNLTAGWWCWGDQVLKFQDQQYWAQE</sequence>
<gene>
    <name evidence="3" type="ORF">QQS21_008033</name>
</gene>
<dbReference type="GO" id="GO:0032259">
    <property type="term" value="P:methylation"/>
    <property type="evidence" value="ECO:0007669"/>
    <property type="project" value="InterPro"/>
</dbReference>
<organism evidence="3 4">
    <name type="scientific">Conoideocrella luteorostrata</name>
    <dbReference type="NCBI Taxonomy" id="1105319"/>
    <lineage>
        <taxon>Eukaryota</taxon>
        <taxon>Fungi</taxon>
        <taxon>Dikarya</taxon>
        <taxon>Ascomycota</taxon>
        <taxon>Pezizomycotina</taxon>
        <taxon>Sordariomycetes</taxon>
        <taxon>Hypocreomycetidae</taxon>
        <taxon>Hypocreales</taxon>
        <taxon>Clavicipitaceae</taxon>
        <taxon>Conoideocrella</taxon>
    </lineage>
</organism>
<dbReference type="PROSITE" id="PS00092">
    <property type="entry name" value="N6_MTASE"/>
    <property type="match status" value="1"/>
</dbReference>
<accession>A0AAJ0FWD4</accession>
<comment type="similarity">
    <text evidence="1">Belongs to the MT-A70-like family.</text>
</comment>
<dbReference type="SUPFAM" id="SSF53335">
    <property type="entry name" value="S-adenosyl-L-methionine-dependent methyltransferases"/>
    <property type="match status" value="1"/>
</dbReference>
<dbReference type="PANTHER" id="PTHR12829:SF4">
    <property type="entry name" value="N(6)-ADENINE-SPECIFIC METHYLTRANSFERASE METTL4"/>
    <property type="match status" value="1"/>
</dbReference>
<dbReference type="Pfam" id="PF05063">
    <property type="entry name" value="MT-A70"/>
    <property type="match status" value="1"/>
</dbReference>
<dbReference type="InterPro" id="IPR029063">
    <property type="entry name" value="SAM-dependent_MTases_sf"/>
</dbReference>